<evidence type="ECO:0000313" key="3">
    <source>
        <dbReference type="Proteomes" id="UP000460287"/>
    </source>
</evidence>
<evidence type="ECO:0000313" key="2">
    <source>
        <dbReference type="EMBL" id="MSR91004.1"/>
    </source>
</evidence>
<dbReference type="EMBL" id="VULX01000006">
    <property type="protein sequence ID" value="MSR91004.1"/>
    <property type="molecule type" value="Genomic_DNA"/>
</dbReference>
<dbReference type="Gene3D" id="3.30.65.10">
    <property type="entry name" value="Bacterial Topoisomerase I, domain 1"/>
    <property type="match status" value="1"/>
</dbReference>
<organism evidence="2 3">
    <name type="scientific">Inconstantimicrobium porci</name>
    <dbReference type="NCBI Taxonomy" id="2652291"/>
    <lineage>
        <taxon>Bacteria</taxon>
        <taxon>Bacillati</taxon>
        <taxon>Bacillota</taxon>
        <taxon>Clostridia</taxon>
        <taxon>Eubacteriales</taxon>
        <taxon>Clostridiaceae</taxon>
        <taxon>Inconstantimicrobium</taxon>
    </lineage>
</organism>
<feature type="domain" description="NERD" evidence="1">
    <location>
        <begin position="27"/>
        <end position="145"/>
    </location>
</feature>
<dbReference type="Proteomes" id="UP000460287">
    <property type="component" value="Unassembled WGS sequence"/>
</dbReference>
<dbReference type="Pfam" id="PF01396">
    <property type="entry name" value="Zn_ribbon_Top1"/>
    <property type="match status" value="1"/>
</dbReference>
<dbReference type="AlphaFoldDB" id="A0A7X2T0X2"/>
<dbReference type="GO" id="GO:0003677">
    <property type="term" value="F:DNA binding"/>
    <property type="evidence" value="ECO:0007669"/>
    <property type="project" value="InterPro"/>
</dbReference>
<dbReference type="InterPro" id="IPR013498">
    <property type="entry name" value="Topo_IA_Znf"/>
</dbReference>
<dbReference type="PROSITE" id="PS50965">
    <property type="entry name" value="NERD"/>
    <property type="match status" value="1"/>
</dbReference>
<proteinExistence type="predicted"/>
<dbReference type="GO" id="GO:0005694">
    <property type="term" value="C:chromosome"/>
    <property type="evidence" value="ECO:0007669"/>
    <property type="project" value="InterPro"/>
</dbReference>
<accession>A0A7X2T0X2</accession>
<sequence length="249" mass="29309">MKYIVIFSTMIFIMVSRYKINHSAKNKGIKGEKEVNRILRSLPWNKYIVIDDIMVKSDSGLKYTQIDHIVVSTYGIFVIETKNYNGRVFGAENSGYWYQNVNGKFVKFRNPIKQNYAHIMGLKKFLNIKMECFISIVAFSDQCELEIDSYDNCNVVNFKNLKKNIKSYNKIVIEESNLISIRDKIYKYNIRSSKARNKHSKIVQRKVEREKSYIIRCPHCGGRLVKKKGKYGYFKGCRNFPECRFTSDF</sequence>
<reference evidence="2 3" key="1">
    <citation type="submission" date="2019-08" db="EMBL/GenBank/DDBJ databases">
        <title>In-depth cultivation of the pig gut microbiome towards novel bacterial diversity and tailored functional studies.</title>
        <authorList>
            <person name="Wylensek D."/>
            <person name="Hitch T.C.A."/>
            <person name="Clavel T."/>
        </authorList>
    </citation>
    <scope>NUCLEOTIDE SEQUENCE [LARGE SCALE GENOMIC DNA]</scope>
    <source>
        <strain evidence="2 3">WCA-383-APC-5B</strain>
    </source>
</reference>
<comment type="caution">
    <text evidence="2">The sequence shown here is derived from an EMBL/GenBank/DDBJ whole genome shotgun (WGS) entry which is preliminary data.</text>
</comment>
<dbReference type="SUPFAM" id="SSF57783">
    <property type="entry name" value="Zinc beta-ribbon"/>
    <property type="match status" value="1"/>
</dbReference>
<protein>
    <submittedName>
        <fullName evidence="2">NERD domain-containing protein</fullName>
    </submittedName>
</protein>
<keyword evidence="3" id="KW-1185">Reference proteome</keyword>
<dbReference type="GO" id="GO:0006265">
    <property type="term" value="P:DNA topological change"/>
    <property type="evidence" value="ECO:0007669"/>
    <property type="project" value="InterPro"/>
</dbReference>
<dbReference type="Pfam" id="PF08378">
    <property type="entry name" value="NERD"/>
    <property type="match status" value="1"/>
</dbReference>
<name>A0A7X2T0X2_9CLOT</name>
<evidence type="ECO:0000259" key="1">
    <source>
        <dbReference type="PROSITE" id="PS50965"/>
    </source>
</evidence>
<gene>
    <name evidence="2" type="ORF">FYJ33_06180</name>
</gene>
<dbReference type="GO" id="GO:0003916">
    <property type="term" value="F:DNA topoisomerase activity"/>
    <property type="evidence" value="ECO:0007669"/>
    <property type="project" value="InterPro"/>
</dbReference>
<dbReference type="RefSeq" id="WP_154530880.1">
    <property type="nucleotide sequence ID" value="NZ_VULX01000006.1"/>
</dbReference>
<dbReference type="InterPro" id="IPR011528">
    <property type="entry name" value="NERD"/>
</dbReference>